<evidence type="ECO:0000313" key="2">
    <source>
        <dbReference type="EMBL" id="KZC13907.1"/>
    </source>
</evidence>
<sequence>MEPGTQPVERGVWRPEIVHIPSADDFKTVFCSPLHVVGSNCTALDQFPHGMDRPKAAYSRSVTFTGWNTQSRMLPLAINARDDVSMSLPTEDEEHPQKQFMFRKEAIRYMTSKPGLFSVRDISAVKSGKMHFTCEKYLIKTDTLRKRYGHQYLKIVDGCVESDTLSCASSYERLHIYDDVVHTTSSSKDDLQPDAPVPPSGKNVEKPWSAASVKVPIRAMSMVNTLHQNEAAKQPAWSAVATTLLNRFNVRDVMNSTLAPAVRGMQVREISAVSYVLSTVGNSNASWIDTAPLLKGLLYAYPSSPHAFVLDKVSAQFIRGVSKTDSQSFKLYWTALGASDVSRHVVRVMAATLPAFVDIARGADPYFNDNQNVKYFQTDHMDSTWTAIPITTHMLGVPWLLEYVMMHLPTCAWAGRSNYVWRSLYDHYPTKTFTNKLNVQTSAIPAAHNVMIGGFLNIMLVCVDETSTCNAGFLDLSGAAALRVYVGGRKRAHEVEEVLACISDITTSVMHRTTTEGYRASATNMCAAVDCVGKLLPQDGAMRMAVSLAAELSSVMFVNPYLEVNEMTHQYGNELLGAWTFGGGRLPDGELTTKDAWEGTETERTNRLCSMFHGFNFSSLSPCGFIWPLHT</sequence>
<dbReference type="AlphaFoldDB" id="A0A154PQA2"/>
<evidence type="ECO:0000256" key="1">
    <source>
        <dbReference type="SAM" id="MobiDB-lite"/>
    </source>
</evidence>
<gene>
    <name evidence="2" type="ORF">WN55_06246</name>
</gene>
<evidence type="ECO:0000313" key="3">
    <source>
        <dbReference type="Proteomes" id="UP000076502"/>
    </source>
</evidence>
<reference evidence="2 3" key="1">
    <citation type="submission" date="2015-07" db="EMBL/GenBank/DDBJ databases">
        <title>The genome of Dufourea novaeangliae.</title>
        <authorList>
            <person name="Pan H."/>
            <person name="Kapheim K."/>
        </authorList>
    </citation>
    <scope>NUCLEOTIDE SEQUENCE [LARGE SCALE GENOMIC DNA]</scope>
    <source>
        <strain evidence="2">0120121106</strain>
        <tissue evidence="2">Whole body</tissue>
    </source>
</reference>
<name>A0A154PQA2_DUFNO</name>
<feature type="region of interest" description="Disordered" evidence="1">
    <location>
        <begin position="184"/>
        <end position="206"/>
    </location>
</feature>
<dbReference type="EMBL" id="KQ435020">
    <property type="protein sequence ID" value="KZC13907.1"/>
    <property type="molecule type" value="Genomic_DNA"/>
</dbReference>
<organism evidence="2 3">
    <name type="scientific">Dufourea novaeangliae</name>
    <name type="common">Sweat bee</name>
    <dbReference type="NCBI Taxonomy" id="178035"/>
    <lineage>
        <taxon>Eukaryota</taxon>
        <taxon>Metazoa</taxon>
        <taxon>Ecdysozoa</taxon>
        <taxon>Arthropoda</taxon>
        <taxon>Hexapoda</taxon>
        <taxon>Insecta</taxon>
        <taxon>Pterygota</taxon>
        <taxon>Neoptera</taxon>
        <taxon>Endopterygota</taxon>
        <taxon>Hymenoptera</taxon>
        <taxon>Apocrita</taxon>
        <taxon>Aculeata</taxon>
        <taxon>Apoidea</taxon>
        <taxon>Anthophila</taxon>
        <taxon>Halictidae</taxon>
        <taxon>Rophitinae</taxon>
        <taxon>Dufourea</taxon>
    </lineage>
</organism>
<proteinExistence type="predicted"/>
<protein>
    <submittedName>
        <fullName evidence="2">Uncharacterized protein</fullName>
    </submittedName>
</protein>
<dbReference type="Proteomes" id="UP000076502">
    <property type="component" value="Unassembled WGS sequence"/>
</dbReference>
<keyword evidence="3" id="KW-1185">Reference proteome</keyword>
<accession>A0A154PQA2</accession>